<evidence type="ECO:0000256" key="2">
    <source>
        <dbReference type="ARBA" id="ARBA00022803"/>
    </source>
</evidence>
<reference evidence="4" key="1">
    <citation type="submission" date="2022-11" db="EMBL/GenBank/DDBJ databases">
        <title>Lacrimispora xylanolytica sy1, complete genome.</title>
        <authorList>
            <person name="Choi S."/>
        </authorList>
    </citation>
    <scope>NUCLEOTIDE SEQUENCE</scope>
    <source>
        <strain evidence="4">Sy1</strain>
    </source>
</reference>
<dbReference type="InterPro" id="IPR011990">
    <property type="entry name" value="TPR-like_helical_dom_sf"/>
</dbReference>
<dbReference type="PROSITE" id="PS50005">
    <property type="entry name" value="TPR"/>
    <property type="match status" value="2"/>
</dbReference>
<proteinExistence type="predicted"/>
<name>A0ABY7AH20_9FIRM</name>
<keyword evidence="2 3" id="KW-0802">TPR repeat</keyword>
<evidence type="ECO:0000313" key="5">
    <source>
        <dbReference type="Proteomes" id="UP001163115"/>
    </source>
</evidence>
<accession>A0ABY7AH20</accession>
<dbReference type="PANTHER" id="PTHR44858">
    <property type="entry name" value="TETRATRICOPEPTIDE REPEAT PROTEIN 6"/>
    <property type="match status" value="1"/>
</dbReference>
<dbReference type="Pfam" id="PF13174">
    <property type="entry name" value="TPR_6"/>
    <property type="match status" value="1"/>
</dbReference>
<dbReference type="InterPro" id="IPR019734">
    <property type="entry name" value="TPR_rpt"/>
</dbReference>
<keyword evidence="1" id="KW-0677">Repeat</keyword>
<evidence type="ECO:0000313" key="4">
    <source>
        <dbReference type="EMBL" id="WAJ25538.1"/>
    </source>
</evidence>
<dbReference type="PROSITE" id="PS51257">
    <property type="entry name" value="PROKAR_LIPOPROTEIN"/>
    <property type="match status" value="1"/>
</dbReference>
<dbReference type="SUPFAM" id="SSF48452">
    <property type="entry name" value="TPR-like"/>
    <property type="match status" value="1"/>
</dbReference>
<dbReference type="Gene3D" id="1.25.40.10">
    <property type="entry name" value="Tetratricopeptide repeat domain"/>
    <property type="match status" value="2"/>
</dbReference>
<dbReference type="RefSeq" id="WP_024836340.1">
    <property type="nucleotide sequence ID" value="NZ_CP113524.1"/>
</dbReference>
<dbReference type="InterPro" id="IPR050498">
    <property type="entry name" value="Ycf3"/>
</dbReference>
<feature type="repeat" description="TPR" evidence="3">
    <location>
        <begin position="30"/>
        <end position="63"/>
    </location>
</feature>
<dbReference type="EMBL" id="CP113524">
    <property type="protein sequence ID" value="WAJ25538.1"/>
    <property type="molecule type" value="Genomic_DNA"/>
</dbReference>
<evidence type="ECO:0000256" key="1">
    <source>
        <dbReference type="ARBA" id="ARBA00022737"/>
    </source>
</evidence>
<organism evidence="4 5">
    <name type="scientific">Lacrimispora xylanolytica</name>
    <dbReference type="NCBI Taxonomy" id="29375"/>
    <lineage>
        <taxon>Bacteria</taxon>
        <taxon>Bacillati</taxon>
        <taxon>Bacillota</taxon>
        <taxon>Clostridia</taxon>
        <taxon>Lachnospirales</taxon>
        <taxon>Lachnospiraceae</taxon>
        <taxon>Lacrimispora</taxon>
    </lineage>
</organism>
<protein>
    <submittedName>
        <fullName evidence="4">Tetratricopeptide repeat protein</fullName>
    </submittedName>
</protein>
<dbReference type="SMART" id="SM00028">
    <property type="entry name" value="TPR"/>
    <property type="match status" value="6"/>
</dbReference>
<sequence>MRKKTGYAAFAVLIGLVITLSQGCGGKDSRYTYRDAGITALQEGNYEEAIASFDKAIHSSKGLVQKVDIDILKYRAEAEFLAGNYKEAGETYDKLIKADGKKPEYLNLRSISRAEAGDLTGALEDYKKSGETEKDFKSPGKLNALLSVGALMEKNGAIEDAMALYQEALTAGQKGARLYNQLGLLSMAKKDYDSALSYFDRGLSSEDSGEVPELLFNQAVAREYKGDFKEALTLMQKYVSVHGPDEAAEREITFLKTR</sequence>
<dbReference type="PANTHER" id="PTHR44858:SF1">
    <property type="entry name" value="UDP-N-ACETYLGLUCOSAMINE--PEPTIDE N-ACETYLGLUCOSAMINYLTRANSFERASE SPINDLY-RELATED"/>
    <property type="match status" value="1"/>
</dbReference>
<evidence type="ECO:0000256" key="3">
    <source>
        <dbReference type="PROSITE-ProRule" id="PRU00339"/>
    </source>
</evidence>
<feature type="repeat" description="TPR" evidence="3">
    <location>
        <begin position="176"/>
        <end position="209"/>
    </location>
</feature>
<dbReference type="Pfam" id="PF13432">
    <property type="entry name" value="TPR_16"/>
    <property type="match status" value="2"/>
</dbReference>
<gene>
    <name evidence="4" type="ORF">OW255_08510</name>
</gene>
<keyword evidence="5" id="KW-1185">Reference proteome</keyword>
<dbReference type="Proteomes" id="UP001163115">
    <property type="component" value="Chromosome"/>
</dbReference>